<evidence type="ECO:0000256" key="10">
    <source>
        <dbReference type="ARBA" id="ARBA00023136"/>
    </source>
</evidence>
<dbReference type="PANTHER" id="PTHR45436">
    <property type="entry name" value="SENSOR HISTIDINE KINASE YKOH"/>
    <property type="match status" value="1"/>
</dbReference>
<keyword evidence="5" id="KW-0808">Transferase</keyword>
<dbReference type="SUPFAM" id="SSF47384">
    <property type="entry name" value="Homodimeric domain of signal transducing histidine kinase"/>
    <property type="match status" value="1"/>
</dbReference>
<comment type="catalytic activity">
    <reaction evidence="1">
        <text>ATP + protein L-histidine = ADP + protein N-phospho-L-histidine.</text>
        <dbReference type="EC" id="2.7.13.3"/>
    </reaction>
</comment>
<feature type="domain" description="HAMP" evidence="13">
    <location>
        <begin position="183"/>
        <end position="236"/>
    </location>
</feature>
<protein>
    <recommendedName>
        <fullName evidence="3">histidine kinase</fullName>
        <ecNumber evidence="3">2.7.13.3</ecNumber>
    </recommendedName>
</protein>
<dbReference type="CDD" id="cd00075">
    <property type="entry name" value="HATPase"/>
    <property type="match status" value="1"/>
</dbReference>
<dbReference type="SUPFAM" id="SSF55874">
    <property type="entry name" value="ATPase domain of HSP90 chaperone/DNA topoisomerase II/histidine kinase"/>
    <property type="match status" value="1"/>
</dbReference>
<dbReference type="InterPro" id="IPR036097">
    <property type="entry name" value="HisK_dim/P_sf"/>
</dbReference>
<dbReference type="Gene3D" id="3.30.565.10">
    <property type="entry name" value="Histidine kinase-like ATPase, C-terminal domain"/>
    <property type="match status" value="1"/>
</dbReference>
<dbReference type="GO" id="GO:0016301">
    <property type="term" value="F:kinase activity"/>
    <property type="evidence" value="ECO:0007669"/>
    <property type="project" value="UniProtKB-KW"/>
</dbReference>
<keyword evidence="6 11" id="KW-0812">Transmembrane</keyword>
<evidence type="ECO:0000256" key="5">
    <source>
        <dbReference type="ARBA" id="ARBA00022679"/>
    </source>
</evidence>
<dbReference type="Proteomes" id="UP001251524">
    <property type="component" value="Unassembled WGS sequence"/>
</dbReference>
<dbReference type="InterPro" id="IPR050428">
    <property type="entry name" value="TCS_sensor_his_kinase"/>
</dbReference>
<dbReference type="SMART" id="SM00304">
    <property type="entry name" value="HAMP"/>
    <property type="match status" value="1"/>
</dbReference>
<dbReference type="SUPFAM" id="SSF158472">
    <property type="entry name" value="HAMP domain-like"/>
    <property type="match status" value="1"/>
</dbReference>
<keyword evidence="7 14" id="KW-0418">Kinase</keyword>
<evidence type="ECO:0000256" key="8">
    <source>
        <dbReference type="ARBA" id="ARBA00022989"/>
    </source>
</evidence>
<reference evidence="14 15" key="1">
    <citation type="submission" date="2023-07" db="EMBL/GenBank/DDBJ databases">
        <title>Sorghum-associated microbial communities from plants grown in Nebraska, USA.</title>
        <authorList>
            <person name="Schachtman D."/>
        </authorList>
    </citation>
    <scope>NUCLEOTIDE SEQUENCE [LARGE SCALE GENOMIC DNA]</scope>
    <source>
        <strain evidence="14 15">BE198</strain>
    </source>
</reference>
<dbReference type="PROSITE" id="PS50109">
    <property type="entry name" value="HIS_KIN"/>
    <property type="match status" value="1"/>
</dbReference>
<evidence type="ECO:0000256" key="1">
    <source>
        <dbReference type="ARBA" id="ARBA00000085"/>
    </source>
</evidence>
<keyword evidence="4" id="KW-0597">Phosphoprotein</keyword>
<dbReference type="InterPro" id="IPR003660">
    <property type="entry name" value="HAMP_dom"/>
</dbReference>
<feature type="domain" description="Histidine kinase" evidence="12">
    <location>
        <begin position="244"/>
        <end position="454"/>
    </location>
</feature>
<comment type="caution">
    <text evidence="14">The sequence shown here is derived from an EMBL/GenBank/DDBJ whole genome shotgun (WGS) entry which is preliminary data.</text>
</comment>
<comment type="subcellular location">
    <subcellularLocation>
        <location evidence="2">Membrane</location>
    </subcellularLocation>
</comment>
<evidence type="ECO:0000313" key="14">
    <source>
        <dbReference type="EMBL" id="MDR7135260.1"/>
    </source>
</evidence>
<evidence type="ECO:0000313" key="15">
    <source>
        <dbReference type="Proteomes" id="UP001251524"/>
    </source>
</evidence>
<dbReference type="EC" id="2.7.13.3" evidence="3"/>
<dbReference type="Pfam" id="PF00512">
    <property type="entry name" value="HisKA"/>
    <property type="match status" value="1"/>
</dbReference>
<organism evidence="14 15">
    <name type="scientific">Lysobacter niastensis</name>
    <dbReference type="NCBI Taxonomy" id="380629"/>
    <lineage>
        <taxon>Bacteria</taxon>
        <taxon>Pseudomonadati</taxon>
        <taxon>Pseudomonadota</taxon>
        <taxon>Gammaproteobacteria</taxon>
        <taxon>Lysobacterales</taxon>
        <taxon>Lysobacteraceae</taxon>
        <taxon>Lysobacter</taxon>
    </lineage>
</organism>
<keyword evidence="9" id="KW-0902">Two-component regulatory system</keyword>
<dbReference type="SMART" id="SM00387">
    <property type="entry name" value="HATPase_c"/>
    <property type="match status" value="1"/>
</dbReference>
<dbReference type="InterPro" id="IPR036890">
    <property type="entry name" value="HATPase_C_sf"/>
</dbReference>
<evidence type="ECO:0000256" key="7">
    <source>
        <dbReference type="ARBA" id="ARBA00022777"/>
    </source>
</evidence>
<gene>
    <name evidence="14" type="ORF">J2X06_002469</name>
</gene>
<name>A0ABU1WCE6_9GAMM</name>
<keyword evidence="10 11" id="KW-0472">Membrane</keyword>
<dbReference type="Gene3D" id="6.10.340.10">
    <property type="match status" value="1"/>
</dbReference>
<dbReference type="CDD" id="cd06225">
    <property type="entry name" value="HAMP"/>
    <property type="match status" value="1"/>
</dbReference>
<keyword evidence="8 11" id="KW-1133">Transmembrane helix</keyword>
<dbReference type="InterPro" id="IPR003661">
    <property type="entry name" value="HisK_dim/P_dom"/>
</dbReference>
<dbReference type="Pfam" id="PF00672">
    <property type="entry name" value="HAMP"/>
    <property type="match status" value="1"/>
</dbReference>
<dbReference type="PROSITE" id="PS50885">
    <property type="entry name" value="HAMP"/>
    <property type="match status" value="1"/>
</dbReference>
<evidence type="ECO:0000259" key="12">
    <source>
        <dbReference type="PROSITE" id="PS50109"/>
    </source>
</evidence>
<dbReference type="InterPro" id="IPR003594">
    <property type="entry name" value="HATPase_dom"/>
</dbReference>
<dbReference type="InterPro" id="IPR005467">
    <property type="entry name" value="His_kinase_dom"/>
</dbReference>
<sequence length="454" mass="49364">MKLTPRSTSTRLALAVMASLLLAFVLLGAGVYYAVSTLLLQDARELVRTDSAGLVDLYRENGRAELVEELRRRVDAPEDPDAVYMLAKPDGAVIVGTYPALPSHRPGARWIEFTEDARAGPRRNGNDPRVVAHLQPLADGSTLLTGLRLRSQERFLALMQRTALVALVVAATLGALIGWLTSRWVSHRLSSLDATAERVGGGELALRVPLDGSDDAFDRLARRFNGMLDRIEDLLGGVRHATDHIAHDLRTPLTRLRNRLEELRRRPDAAGRDVELDAAVAETDQLLQSFGALLRLARIEAQAPAQGEPALDLASLVGDAVDLYLPSAADRMIDLRAQLQPCQVHGDGDQLFQLLVNLLDNAIKYAPAGSEVDVTLQAVAGEAVLHIDDRGPGIPEADRERVFDRFQRLEAHRGSAGVGLGLSLVRAIVHRHGGHVLLLDRAPGLRVRVVLPLA</sequence>
<evidence type="ECO:0000259" key="13">
    <source>
        <dbReference type="PROSITE" id="PS50885"/>
    </source>
</evidence>
<feature type="transmembrane region" description="Helical" evidence="11">
    <location>
        <begin position="12"/>
        <end position="35"/>
    </location>
</feature>
<dbReference type="SMART" id="SM00388">
    <property type="entry name" value="HisKA"/>
    <property type="match status" value="1"/>
</dbReference>
<dbReference type="Gene3D" id="1.10.287.130">
    <property type="match status" value="1"/>
</dbReference>
<dbReference type="InterPro" id="IPR004358">
    <property type="entry name" value="Sig_transdc_His_kin-like_C"/>
</dbReference>
<evidence type="ECO:0000256" key="11">
    <source>
        <dbReference type="SAM" id="Phobius"/>
    </source>
</evidence>
<evidence type="ECO:0000256" key="2">
    <source>
        <dbReference type="ARBA" id="ARBA00004370"/>
    </source>
</evidence>
<evidence type="ECO:0000256" key="3">
    <source>
        <dbReference type="ARBA" id="ARBA00012438"/>
    </source>
</evidence>
<dbReference type="PANTHER" id="PTHR45436:SF8">
    <property type="entry name" value="HISTIDINE KINASE"/>
    <property type="match status" value="1"/>
</dbReference>
<dbReference type="EMBL" id="JAVDVY010000002">
    <property type="protein sequence ID" value="MDR7135260.1"/>
    <property type="molecule type" value="Genomic_DNA"/>
</dbReference>
<proteinExistence type="predicted"/>
<dbReference type="RefSeq" id="WP_310062822.1">
    <property type="nucleotide sequence ID" value="NZ_JAVDVY010000002.1"/>
</dbReference>
<evidence type="ECO:0000256" key="9">
    <source>
        <dbReference type="ARBA" id="ARBA00023012"/>
    </source>
</evidence>
<evidence type="ECO:0000256" key="4">
    <source>
        <dbReference type="ARBA" id="ARBA00022553"/>
    </source>
</evidence>
<evidence type="ECO:0000256" key="6">
    <source>
        <dbReference type="ARBA" id="ARBA00022692"/>
    </source>
</evidence>
<accession>A0ABU1WCE6</accession>
<dbReference type="PRINTS" id="PR00344">
    <property type="entry name" value="BCTRLSENSOR"/>
</dbReference>
<keyword evidence="15" id="KW-1185">Reference proteome</keyword>
<dbReference type="Pfam" id="PF02518">
    <property type="entry name" value="HATPase_c"/>
    <property type="match status" value="1"/>
</dbReference>